<comment type="caution">
    <text evidence="2">The sequence shown here is derived from an EMBL/GenBank/DDBJ whole genome shotgun (WGS) entry which is preliminary data.</text>
</comment>
<protein>
    <recommendedName>
        <fullName evidence="4">Lipoprotein</fullName>
    </recommendedName>
</protein>
<feature type="chain" id="PRO_5045530420" description="Lipoprotein" evidence="1">
    <location>
        <begin position="19"/>
        <end position="207"/>
    </location>
</feature>
<proteinExistence type="predicted"/>
<reference evidence="2 3" key="1">
    <citation type="submission" date="2023-06" db="EMBL/GenBank/DDBJ databases">
        <title>Alkalimonas sp., MEB004 an alkaliphilic bacterium isolated from Lonar Lake, India.</title>
        <authorList>
            <person name="Joshi A."/>
            <person name="Thite S."/>
        </authorList>
    </citation>
    <scope>NUCLEOTIDE SEQUENCE [LARGE SCALE GENOMIC DNA]</scope>
    <source>
        <strain evidence="2 3">MEB004</strain>
    </source>
</reference>
<evidence type="ECO:0008006" key="4">
    <source>
        <dbReference type="Google" id="ProtNLM"/>
    </source>
</evidence>
<accession>A0ABU7JBF9</accession>
<gene>
    <name evidence="2" type="ORF">QWF21_01965</name>
</gene>
<dbReference type="PROSITE" id="PS51257">
    <property type="entry name" value="PROKAR_LIPOPROTEIN"/>
    <property type="match status" value="1"/>
</dbReference>
<keyword evidence="1" id="KW-0732">Signal</keyword>
<dbReference type="EMBL" id="JAUGZK010000001">
    <property type="protein sequence ID" value="MEE2022995.1"/>
    <property type="molecule type" value="Genomic_DNA"/>
</dbReference>
<evidence type="ECO:0000256" key="1">
    <source>
        <dbReference type="SAM" id="SignalP"/>
    </source>
</evidence>
<evidence type="ECO:0000313" key="3">
    <source>
        <dbReference type="Proteomes" id="UP001339167"/>
    </source>
</evidence>
<keyword evidence="3" id="KW-1185">Reference proteome</keyword>
<dbReference type="Proteomes" id="UP001339167">
    <property type="component" value="Unassembled WGS sequence"/>
</dbReference>
<organism evidence="2 3">
    <name type="scientific">Alkalimonas mucilaginosa</name>
    <dbReference type="NCBI Taxonomy" id="3057676"/>
    <lineage>
        <taxon>Bacteria</taxon>
        <taxon>Pseudomonadati</taxon>
        <taxon>Pseudomonadota</taxon>
        <taxon>Gammaproteobacteria</taxon>
        <taxon>Alkalimonas</taxon>
    </lineage>
</organism>
<feature type="signal peptide" evidence="1">
    <location>
        <begin position="1"/>
        <end position="18"/>
    </location>
</feature>
<evidence type="ECO:0000313" key="2">
    <source>
        <dbReference type="EMBL" id="MEE2022995.1"/>
    </source>
</evidence>
<sequence>MMKSKPFLVTLLATFFAAACYPVDSEQKAVDARVAEATFLTAETLPEVEVFRSYQQVPALSVAAQQKAMDFIVDGEEDIYVRLQNSAGKTVDSWVADSPDYEIPVLADAFYSRICEQDTLVLVLEKGVSTGVSTGKVYINALFEPASGEWLTTFLGAEVTDRKSGELFVNNQKALLQKLKAGANTNCPELLDPAAMSQALNWLLEEH</sequence>
<name>A0ABU7JBF9_9GAMM</name>
<dbReference type="RefSeq" id="WP_330086350.1">
    <property type="nucleotide sequence ID" value="NZ_JAUGZK010000001.1"/>
</dbReference>